<dbReference type="AlphaFoldDB" id="A0AAD9R5N9"/>
<comment type="caution">
    <text evidence="3">The sequence shown here is derived from an EMBL/GenBank/DDBJ whole genome shotgun (WGS) entry which is preliminary data.</text>
</comment>
<keyword evidence="4" id="KW-1185">Reference proteome</keyword>
<dbReference type="SMART" id="SM00099">
    <property type="entry name" value="btg1"/>
    <property type="match status" value="1"/>
</dbReference>
<comment type="similarity">
    <text evidence="1">Belongs to the BTG family.</text>
</comment>
<dbReference type="InterPro" id="IPR033332">
    <property type="entry name" value="BTG"/>
</dbReference>
<name>A0AAD9R5N9_ACRCE</name>
<gene>
    <name evidence="3" type="ORF">P5673_000882</name>
</gene>
<accession>A0AAD9R5N9</accession>
<evidence type="ECO:0000313" key="3">
    <source>
        <dbReference type="EMBL" id="KAK2573246.1"/>
    </source>
</evidence>
<evidence type="ECO:0000259" key="2">
    <source>
        <dbReference type="SMART" id="SM00099"/>
    </source>
</evidence>
<proteinExistence type="inferred from homology"/>
<dbReference type="PRINTS" id="PR00310">
    <property type="entry name" value="ANTIPRLFBTG1"/>
</dbReference>
<dbReference type="GO" id="GO:0005634">
    <property type="term" value="C:nucleus"/>
    <property type="evidence" value="ECO:0007669"/>
    <property type="project" value="TreeGrafter"/>
</dbReference>
<evidence type="ECO:0000256" key="1">
    <source>
        <dbReference type="ARBA" id="ARBA00007989"/>
    </source>
</evidence>
<dbReference type="Proteomes" id="UP001249851">
    <property type="component" value="Unassembled WGS sequence"/>
</dbReference>
<dbReference type="GO" id="GO:0005737">
    <property type="term" value="C:cytoplasm"/>
    <property type="evidence" value="ECO:0007669"/>
    <property type="project" value="TreeGrafter"/>
</dbReference>
<dbReference type="EMBL" id="JARQWQ010000002">
    <property type="protein sequence ID" value="KAK2573246.1"/>
    <property type="molecule type" value="Genomic_DNA"/>
</dbReference>
<dbReference type="InterPro" id="IPR036054">
    <property type="entry name" value="BTG-like_sf"/>
</dbReference>
<feature type="domain" description="Anti-proliferative protein" evidence="2">
    <location>
        <begin position="1"/>
        <end position="109"/>
    </location>
</feature>
<dbReference type="InterPro" id="IPR002087">
    <property type="entry name" value="Anti_prolifrtn"/>
</dbReference>
<dbReference type="PANTHER" id="PTHR22978:SF22">
    <property type="entry name" value="BTG FAMILY PROTEIN"/>
    <property type="match status" value="1"/>
</dbReference>
<evidence type="ECO:0000313" key="4">
    <source>
        <dbReference type="Proteomes" id="UP001249851"/>
    </source>
</evidence>
<sequence>MKEELGTAIKFLSENLLRNSEVSEEQVKIFRSTLEHLMVTKFHNHWHPDKPLKGNAFRCLNIDNTALDPVLLTATKASGILPTVLLEIFPGGLALWVDPGEVSCRIGKGSICHLYSSQTNSLQNGIQRLRPFPLQHLNSTYRYCSSQSNFKQSLFPRYRSNQENFERYHWVGKNYAKRTTEVY</sequence>
<reference evidence="3" key="1">
    <citation type="journal article" date="2023" name="G3 (Bethesda)">
        <title>Whole genome assembly and annotation of the endangered Caribbean coral Acropora cervicornis.</title>
        <authorList>
            <person name="Selwyn J.D."/>
            <person name="Vollmer S.V."/>
        </authorList>
    </citation>
    <scope>NUCLEOTIDE SEQUENCE</scope>
    <source>
        <strain evidence="3">K2</strain>
    </source>
</reference>
<dbReference type="Pfam" id="PF07742">
    <property type="entry name" value="BTG"/>
    <property type="match status" value="1"/>
</dbReference>
<reference evidence="3" key="2">
    <citation type="journal article" date="2023" name="Science">
        <title>Genomic signatures of disease resistance in endangered staghorn corals.</title>
        <authorList>
            <person name="Vollmer S.V."/>
            <person name="Selwyn J.D."/>
            <person name="Despard B.A."/>
            <person name="Roesel C.L."/>
        </authorList>
    </citation>
    <scope>NUCLEOTIDE SEQUENCE</scope>
    <source>
        <strain evidence="3">K2</strain>
    </source>
</reference>
<dbReference type="PANTHER" id="PTHR22978">
    <property type="entry name" value="B-CELL TRANSLOCATION GENE"/>
    <property type="match status" value="1"/>
</dbReference>
<organism evidence="3 4">
    <name type="scientific">Acropora cervicornis</name>
    <name type="common">Staghorn coral</name>
    <dbReference type="NCBI Taxonomy" id="6130"/>
    <lineage>
        <taxon>Eukaryota</taxon>
        <taxon>Metazoa</taxon>
        <taxon>Cnidaria</taxon>
        <taxon>Anthozoa</taxon>
        <taxon>Hexacorallia</taxon>
        <taxon>Scleractinia</taxon>
        <taxon>Astrocoeniina</taxon>
        <taxon>Acroporidae</taxon>
        <taxon>Acropora</taxon>
    </lineage>
</organism>
<dbReference type="Gene3D" id="3.90.640.90">
    <property type="entry name" value="Anti-proliferative protein, N-terminal domain"/>
    <property type="match status" value="1"/>
</dbReference>
<protein>
    <submittedName>
        <fullName evidence="3">Protein BTG1</fullName>
    </submittedName>
</protein>
<dbReference type="SUPFAM" id="SSF160696">
    <property type="entry name" value="BTG domain-like"/>
    <property type="match status" value="1"/>
</dbReference>